<evidence type="ECO:0000256" key="5">
    <source>
        <dbReference type="SAM" id="Phobius"/>
    </source>
</evidence>
<keyword evidence="3 5" id="KW-1133">Transmembrane helix</keyword>
<dbReference type="PANTHER" id="PTHR10231">
    <property type="entry name" value="NUCLEOTIDE-SUGAR TRANSMEMBRANE TRANSPORTER"/>
    <property type="match status" value="1"/>
</dbReference>
<dbReference type="Gene3D" id="1.10.3730.20">
    <property type="match status" value="1"/>
</dbReference>
<dbReference type="InterPro" id="IPR007271">
    <property type="entry name" value="Nuc_sug_transpt"/>
</dbReference>
<sequence>MYIASTAVVFVELVKLLACAGMIWWQSRSWRSGLRTLYRETIRQPHELLLMAVPSAIYAVQNNLLYVALSNLDATTFQVVYQLKILATALFSVILLGRRLDSNKWQALGLLMVGVIMVQLHPTTASASASPKPSSAAAAAAAATATSPLLGFLAVVTACILSGFAGCYFERVLKSSDSNIWVRNIQLCMSGVFFALVAMFVQDRHAIASGGILQGYTNLTWAVIGNQALGGLLVAVVVKYADNILKGFATSISIVLSGIVSYLLFGFQPSFLFLLGTAVVIGASLMYGRKPSTSKENYEKRACTNAHATR</sequence>
<proteinExistence type="predicted"/>
<feature type="transmembrane region" description="Helical" evidence="5">
    <location>
        <begin position="48"/>
        <end position="67"/>
    </location>
</feature>
<keyword evidence="6" id="KW-0813">Transport</keyword>
<feature type="transmembrane region" description="Helical" evidence="5">
    <location>
        <begin position="248"/>
        <end position="265"/>
    </location>
</feature>
<dbReference type="STRING" id="78915.A0A4P9XN71"/>
<feature type="transmembrane region" description="Helical" evidence="5">
    <location>
        <begin position="149"/>
        <end position="169"/>
    </location>
</feature>
<dbReference type="PIRSF" id="PIRSF005799">
    <property type="entry name" value="UDP-gal_transpt"/>
    <property type="match status" value="1"/>
</dbReference>
<organism evidence="6 7">
    <name type="scientific">Thamnocephalis sphaerospora</name>
    <dbReference type="NCBI Taxonomy" id="78915"/>
    <lineage>
        <taxon>Eukaryota</taxon>
        <taxon>Fungi</taxon>
        <taxon>Fungi incertae sedis</taxon>
        <taxon>Zoopagomycota</taxon>
        <taxon>Zoopagomycotina</taxon>
        <taxon>Zoopagomycetes</taxon>
        <taxon>Zoopagales</taxon>
        <taxon>Sigmoideomycetaceae</taxon>
        <taxon>Thamnocephalis</taxon>
    </lineage>
</organism>
<protein>
    <submittedName>
        <fullName evidence="6">Nucleotide-sugar transporter-domain-containing protein</fullName>
    </submittedName>
</protein>
<evidence type="ECO:0000313" key="6">
    <source>
        <dbReference type="EMBL" id="RKP06760.1"/>
    </source>
</evidence>
<dbReference type="GO" id="GO:0015165">
    <property type="term" value="F:pyrimidine nucleotide-sugar transmembrane transporter activity"/>
    <property type="evidence" value="ECO:0007669"/>
    <property type="project" value="InterPro"/>
</dbReference>
<dbReference type="SUPFAM" id="SSF103481">
    <property type="entry name" value="Multidrug resistance efflux transporter EmrE"/>
    <property type="match status" value="1"/>
</dbReference>
<feature type="transmembrane region" description="Helical" evidence="5">
    <location>
        <begin position="181"/>
        <end position="201"/>
    </location>
</feature>
<dbReference type="OrthoDB" id="408493at2759"/>
<keyword evidence="4 5" id="KW-0472">Membrane</keyword>
<feature type="transmembrane region" description="Helical" evidence="5">
    <location>
        <begin position="221"/>
        <end position="241"/>
    </location>
</feature>
<reference evidence="7" key="1">
    <citation type="journal article" date="2018" name="Nat. Microbiol.">
        <title>Leveraging single-cell genomics to expand the fungal tree of life.</title>
        <authorList>
            <person name="Ahrendt S.R."/>
            <person name="Quandt C.A."/>
            <person name="Ciobanu D."/>
            <person name="Clum A."/>
            <person name="Salamov A."/>
            <person name="Andreopoulos B."/>
            <person name="Cheng J.F."/>
            <person name="Woyke T."/>
            <person name="Pelin A."/>
            <person name="Henrissat B."/>
            <person name="Reynolds N.K."/>
            <person name="Benny G.L."/>
            <person name="Smith M.E."/>
            <person name="James T.Y."/>
            <person name="Grigoriev I.V."/>
        </authorList>
    </citation>
    <scope>NUCLEOTIDE SEQUENCE [LARGE SCALE GENOMIC DNA]</scope>
    <source>
        <strain evidence="7">RSA 1356</strain>
    </source>
</reference>
<dbReference type="Pfam" id="PF04142">
    <property type="entry name" value="Nuc_sug_transp"/>
    <property type="match status" value="1"/>
</dbReference>
<evidence type="ECO:0000313" key="7">
    <source>
        <dbReference type="Proteomes" id="UP000271241"/>
    </source>
</evidence>
<name>A0A4P9XN71_9FUNG</name>
<comment type="subcellular location">
    <subcellularLocation>
        <location evidence="1">Membrane</location>
        <topology evidence="1">Multi-pass membrane protein</topology>
    </subcellularLocation>
</comment>
<accession>A0A4P9XN71</accession>
<feature type="transmembrane region" description="Helical" evidence="5">
    <location>
        <begin position="271"/>
        <end position="288"/>
    </location>
</feature>
<feature type="transmembrane region" description="Helical" evidence="5">
    <location>
        <begin position="108"/>
        <end position="129"/>
    </location>
</feature>
<dbReference type="InterPro" id="IPR037185">
    <property type="entry name" value="EmrE-like"/>
</dbReference>
<dbReference type="Proteomes" id="UP000271241">
    <property type="component" value="Unassembled WGS sequence"/>
</dbReference>
<evidence type="ECO:0000256" key="4">
    <source>
        <dbReference type="ARBA" id="ARBA00023136"/>
    </source>
</evidence>
<evidence type="ECO:0000256" key="3">
    <source>
        <dbReference type="ARBA" id="ARBA00022989"/>
    </source>
</evidence>
<keyword evidence="6" id="KW-0762">Sugar transport</keyword>
<feature type="transmembrane region" description="Helical" evidence="5">
    <location>
        <begin position="6"/>
        <end position="27"/>
    </location>
</feature>
<dbReference type="NCBIfam" id="TIGR00803">
    <property type="entry name" value="nst"/>
    <property type="match status" value="1"/>
</dbReference>
<dbReference type="EMBL" id="KZ992822">
    <property type="protein sequence ID" value="RKP06760.1"/>
    <property type="molecule type" value="Genomic_DNA"/>
</dbReference>
<keyword evidence="2 5" id="KW-0812">Transmembrane</keyword>
<evidence type="ECO:0000256" key="1">
    <source>
        <dbReference type="ARBA" id="ARBA00004141"/>
    </source>
</evidence>
<keyword evidence="7" id="KW-1185">Reference proteome</keyword>
<gene>
    <name evidence="6" type="ORF">THASP1DRAFT_35069</name>
</gene>
<feature type="transmembrane region" description="Helical" evidence="5">
    <location>
        <begin position="79"/>
        <end position="96"/>
    </location>
</feature>
<evidence type="ECO:0000256" key="2">
    <source>
        <dbReference type="ARBA" id="ARBA00022692"/>
    </source>
</evidence>
<dbReference type="AlphaFoldDB" id="A0A4P9XN71"/>
<dbReference type="GO" id="GO:0000139">
    <property type="term" value="C:Golgi membrane"/>
    <property type="evidence" value="ECO:0007669"/>
    <property type="project" value="InterPro"/>
</dbReference>